<dbReference type="SUPFAM" id="SSF54211">
    <property type="entry name" value="Ribosomal protein S5 domain 2-like"/>
    <property type="match status" value="1"/>
</dbReference>
<dbReference type="GO" id="GO:0071038">
    <property type="term" value="P:TRAMP-dependent tRNA surveillance pathway"/>
    <property type="evidence" value="ECO:0007669"/>
    <property type="project" value="TreeGrafter"/>
</dbReference>
<accession>A0A9Q0MBY3</accession>
<feature type="domain" description="Exoribonuclease phosphorolytic" evidence="8">
    <location>
        <begin position="203"/>
        <end position="264"/>
    </location>
</feature>
<dbReference type="InterPro" id="IPR027408">
    <property type="entry name" value="PNPase/RNase_PH_dom_sf"/>
</dbReference>
<dbReference type="Proteomes" id="UP001142055">
    <property type="component" value="Chromosome 2"/>
</dbReference>
<keyword evidence="4" id="KW-0963">Cytoplasm</keyword>
<dbReference type="GO" id="GO:0016075">
    <property type="term" value="P:rRNA catabolic process"/>
    <property type="evidence" value="ECO:0007669"/>
    <property type="project" value="TreeGrafter"/>
</dbReference>
<dbReference type="EMBL" id="JAPWDV010000002">
    <property type="protein sequence ID" value="KAJ6220880.1"/>
    <property type="molecule type" value="Genomic_DNA"/>
</dbReference>
<dbReference type="PANTHER" id="PTHR11097:SF8">
    <property type="entry name" value="EXOSOME COMPLEX COMPONENT RRP42"/>
    <property type="match status" value="1"/>
</dbReference>
<dbReference type="GO" id="GO:0005730">
    <property type="term" value="C:nucleolus"/>
    <property type="evidence" value="ECO:0007669"/>
    <property type="project" value="UniProtKB-SubCell"/>
</dbReference>
<keyword evidence="5" id="KW-0271">Exosome</keyword>
<evidence type="ECO:0000256" key="2">
    <source>
        <dbReference type="ARBA" id="ARBA00004604"/>
    </source>
</evidence>
<sequence length="295" mass="32818">MSTTFQISEGERIFITHGIDVNIRSDGRSCMDYRNILIEQNVNETCNGSAHARSGNTDVLVGIKLELEEGNNSSQDCEWDGKSGRVQIFADISAIASPSFEGRKGEDVTCQLEALFAEFLPQYLDLEKLIVVPGKSYFVLHIDIVILECSSFSSLIDVTSIAIKTALFDVKIPKIVVLSVEHNEFNVSDDEFEYTQFDARKVPLVTSYTKIGSKFVIDATWEEEQASVGTISIAFLPPNEIVLMKKVRPGSISSDSFPSLYEMAIEFGKKLSAIFDKKIQENNLKNDGKITFSLN</sequence>
<comment type="subcellular location">
    <subcellularLocation>
        <location evidence="1">Cytoplasm</location>
    </subcellularLocation>
    <subcellularLocation>
        <location evidence="2">Nucleus</location>
        <location evidence="2">Nucleolus</location>
    </subcellularLocation>
</comment>
<keyword evidence="10" id="KW-1185">Reference proteome</keyword>
<dbReference type="CDD" id="cd11367">
    <property type="entry name" value="RNase_PH_RRP42"/>
    <property type="match status" value="1"/>
</dbReference>
<dbReference type="GO" id="GO:0071028">
    <property type="term" value="P:nuclear mRNA surveillance"/>
    <property type="evidence" value="ECO:0007669"/>
    <property type="project" value="TreeGrafter"/>
</dbReference>
<organism evidence="9 10">
    <name type="scientific">Blomia tropicalis</name>
    <name type="common">Mite</name>
    <dbReference type="NCBI Taxonomy" id="40697"/>
    <lineage>
        <taxon>Eukaryota</taxon>
        <taxon>Metazoa</taxon>
        <taxon>Ecdysozoa</taxon>
        <taxon>Arthropoda</taxon>
        <taxon>Chelicerata</taxon>
        <taxon>Arachnida</taxon>
        <taxon>Acari</taxon>
        <taxon>Acariformes</taxon>
        <taxon>Sarcoptiformes</taxon>
        <taxon>Astigmata</taxon>
        <taxon>Glycyphagoidea</taxon>
        <taxon>Echimyopodidae</taxon>
        <taxon>Blomia</taxon>
    </lineage>
</organism>
<reference evidence="9" key="1">
    <citation type="submission" date="2022-12" db="EMBL/GenBank/DDBJ databases">
        <title>Genome assemblies of Blomia tropicalis.</title>
        <authorList>
            <person name="Cui Y."/>
        </authorList>
    </citation>
    <scope>NUCLEOTIDE SEQUENCE</scope>
    <source>
        <tissue evidence="9">Adult mites</tissue>
    </source>
</reference>
<protein>
    <recommendedName>
        <fullName evidence="6">Ribosomal RNA-processing protein 42</fullName>
    </recommendedName>
</protein>
<evidence type="ECO:0000256" key="6">
    <source>
        <dbReference type="ARBA" id="ARBA00042523"/>
    </source>
</evidence>
<evidence type="ECO:0000313" key="10">
    <source>
        <dbReference type="Proteomes" id="UP001142055"/>
    </source>
</evidence>
<dbReference type="SUPFAM" id="SSF55666">
    <property type="entry name" value="Ribonuclease PH domain 2-like"/>
    <property type="match status" value="1"/>
</dbReference>
<dbReference type="GO" id="GO:0000467">
    <property type="term" value="P:exonucleolytic trimming to generate mature 3'-end of 5.8S rRNA from tricistronic rRNA transcript (SSU-rRNA, 5.8S rRNA, LSU-rRNA)"/>
    <property type="evidence" value="ECO:0007669"/>
    <property type="project" value="TreeGrafter"/>
</dbReference>
<comment type="similarity">
    <text evidence="3">Belongs to the RNase PH family.</text>
</comment>
<dbReference type="GO" id="GO:0034475">
    <property type="term" value="P:U4 snRNA 3'-end processing"/>
    <property type="evidence" value="ECO:0007669"/>
    <property type="project" value="TreeGrafter"/>
</dbReference>
<comment type="caution">
    <text evidence="9">The sequence shown here is derived from an EMBL/GenBank/DDBJ whole genome shotgun (WGS) entry which is preliminary data.</text>
</comment>
<dbReference type="InterPro" id="IPR036345">
    <property type="entry name" value="ExoRNase_PH_dom2_sf"/>
</dbReference>
<dbReference type="InterPro" id="IPR050590">
    <property type="entry name" value="Exosome_comp_Rrp42_subfam"/>
</dbReference>
<evidence type="ECO:0000313" key="9">
    <source>
        <dbReference type="EMBL" id="KAJ6220880.1"/>
    </source>
</evidence>
<dbReference type="GO" id="GO:0034476">
    <property type="term" value="P:U5 snRNA 3'-end processing"/>
    <property type="evidence" value="ECO:0007669"/>
    <property type="project" value="TreeGrafter"/>
</dbReference>
<dbReference type="OMA" id="RWPVCVT"/>
<dbReference type="GO" id="GO:0000176">
    <property type="term" value="C:nuclear exosome (RNase complex)"/>
    <property type="evidence" value="ECO:0007669"/>
    <property type="project" value="TreeGrafter"/>
</dbReference>
<evidence type="ECO:0000256" key="4">
    <source>
        <dbReference type="ARBA" id="ARBA00022490"/>
    </source>
</evidence>
<dbReference type="OrthoDB" id="272245at2759"/>
<dbReference type="GO" id="GO:0071035">
    <property type="term" value="P:nuclear polyadenylation-dependent rRNA catabolic process"/>
    <property type="evidence" value="ECO:0007669"/>
    <property type="project" value="TreeGrafter"/>
</dbReference>
<name>A0A9Q0MBY3_BLOTA</name>
<evidence type="ECO:0000259" key="7">
    <source>
        <dbReference type="Pfam" id="PF01138"/>
    </source>
</evidence>
<evidence type="ECO:0000259" key="8">
    <source>
        <dbReference type="Pfam" id="PF03725"/>
    </source>
</evidence>
<dbReference type="GO" id="GO:0035925">
    <property type="term" value="F:mRNA 3'-UTR AU-rich region binding"/>
    <property type="evidence" value="ECO:0007669"/>
    <property type="project" value="TreeGrafter"/>
</dbReference>
<feature type="domain" description="Exoribonuclease phosphorolytic" evidence="7">
    <location>
        <begin position="33"/>
        <end position="173"/>
    </location>
</feature>
<dbReference type="InterPro" id="IPR015847">
    <property type="entry name" value="ExoRNase_PH_dom2"/>
</dbReference>
<dbReference type="Pfam" id="PF03725">
    <property type="entry name" value="RNase_PH_C"/>
    <property type="match status" value="1"/>
</dbReference>
<dbReference type="PANTHER" id="PTHR11097">
    <property type="entry name" value="EXOSOME COMPLEX EXONUCLEASE RIBOSOMAL RNA PROCESSING PROTEIN"/>
    <property type="match status" value="1"/>
</dbReference>
<evidence type="ECO:0000256" key="5">
    <source>
        <dbReference type="ARBA" id="ARBA00022835"/>
    </source>
</evidence>
<dbReference type="GO" id="GO:0034473">
    <property type="term" value="P:U1 snRNA 3'-end processing"/>
    <property type="evidence" value="ECO:0007669"/>
    <property type="project" value="TreeGrafter"/>
</dbReference>
<evidence type="ECO:0000256" key="3">
    <source>
        <dbReference type="ARBA" id="ARBA00006678"/>
    </source>
</evidence>
<dbReference type="InterPro" id="IPR001247">
    <property type="entry name" value="ExoRNase_PH_dom1"/>
</dbReference>
<gene>
    <name evidence="9" type="ORF">RDWZM_006692</name>
</gene>
<evidence type="ECO:0000256" key="1">
    <source>
        <dbReference type="ARBA" id="ARBA00004496"/>
    </source>
</evidence>
<dbReference type="Pfam" id="PF01138">
    <property type="entry name" value="RNase_PH"/>
    <property type="match status" value="1"/>
</dbReference>
<dbReference type="GO" id="GO:0000177">
    <property type="term" value="C:cytoplasmic exosome (RNase complex)"/>
    <property type="evidence" value="ECO:0007669"/>
    <property type="project" value="TreeGrafter"/>
</dbReference>
<proteinExistence type="inferred from homology"/>
<dbReference type="InterPro" id="IPR020568">
    <property type="entry name" value="Ribosomal_Su5_D2-typ_SF"/>
</dbReference>
<dbReference type="AlphaFoldDB" id="A0A9Q0MBY3"/>
<dbReference type="Gene3D" id="3.30.230.70">
    <property type="entry name" value="GHMP Kinase, N-terminal domain"/>
    <property type="match status" value="1"/>
</dbReference>